<dbReference type="AlphaFoldDB" id="A0A420WBH2"/>
<feature type="region of interest" description="Disordered" evidence="1">
    <location>
        <begin position="94"/>
        <end position="202"/>
    </location>
</feature>
<name>A0A420WBH2_9PROT</name>
<gene>
    <name evidence="2" type="ORF">BCL74_2757</name>
</gene>
<dbReference type="EMBL" id="RBIG01000003">
    <property type="protein sequence ID" value="RKQ68280.1"/>
    <property type="molecule type" value="Genomic_DNA"/>
</dbReference>
<comment type="caution">
    <text evidence="2">The sequence shown here is derived from an EMBL/GenBank/DDBJ whole genome shotgun (WGS) entry which is preliminary data.</text>
</comment>
<reference evidence="2 3" key="1">
    <citation type="submission" date="2018-10" db="EMBL/GenBank/DDBJ databases">
        <title>Comparative analysis of microorganisms from saline springs in Andes Mountain Range, Colombia.</title>
        <authorList>
            <person name="Rubin E."/>
        </authorList>
    </citation>
    <scope>NUCLEOTIDE SEQUENCE [LARGE SCALE GENOMIC DNA]</scope>
    <source>
        <strain evidence="2 3">USBA 36</strain>
    </source>
</reference>
<evidence type="ECO:0000313" key="3">
    <source>
        <dbReference type="Proteomes" id="UP000277424"/>
    </source>
</evidence>
<dbReference type="InterPro" id="IPR012644">
    <property type="entry name" value="CHP02300_FYDLN_acid"/>
</dbReference>
<evidence type="ECO:0000256" key="1">
    <source>
        <dbReference type="SAM" id="MobiDB-lite"/>
    </source>
</evidence>
<organism evidence="2 3">
    <name type="scientific">Oceanibaculum indicum</name>
    <dbReference type="NCBI Taxonomy" id="526216"/>
    <lineage>
        <taxon>Bacteria</taxon>
        <taxon>Pseudomonadati</taxon>
        <taxon>Pseudomonadota</taxon>
        <taxon>Alphaproteobacteria</taxon>
        <taxon>Rhodospirillales</taxon>
        <taxon>Oceanibaculaceae</taxon>
        <taxon>Oceanibaculum</taxon>
    </lineage>
</organism>
<proteinExistence type="predicted"/>
<dbReference type="Proteomes" id="UP000277424">
    <property type="component" value="Unassembled WGS sequence"/>
</dbReference>
<dbReference type="Pfam" id="PF09538">
    <property type="entry name" value="FYDLN_acid"/>
    <property type="match status" value="1"/>
</dbReference>
<feature type="compositionally biased region" description="Acidic residues" evidence="1">
    <location>
        <begin position="153"/>
        <end position="202"/>
    </location>
</feature>
<accession>A0A420WBH2</accession>
<evidence type="ECO:0000313" key="2">
    <source>
        <dbReference type="EMBL" id="RKQ68280.1"/>
    </source>
</evidence>
<protein>
    <submittedName>
        <fullName evidence="2">Uncharacterized protein (TIGR02300 family)</fullName>
    </submittedName>
</protein>
<feature type="compositionally biased region" description="Acidic residues" evidence="1">
    <location>
        <begin position="106"/>
        <end position="140"/>
    </location>
</feature>
<sequence>MHLHDARVCRINFALTWLARRGKSHANFLLTIPEGHVVKPEWGVKRTCHSCGAKFYDLKRDPIVCPKCGTTFDFETALKSRKVRTVADAKPVPAKAKAKVRPVKDEDTDALEDIEDIEDVEDVDDDDVLAEEEDADDTLDDVVVTGPKRVASDDEDEDEDIDLDLDDDDEDEALLVDEDEDDSLDESDEESDDDEDEESRDR</sequence>